<feature type="compositionally biased region" description="Basic residues" evidence="2">
    <location>
        <begin position="53"/>
        <end position="64"/>
    </location>
</feature>
<dbReference type="PANTHER" id="PTHR10083">
    <property type="entry name" value="KUNITZ-TYPE PROTEASE INHIBITOR-RELATED"/>
    <property type="match status" value="1"/>
</dbReference>
<feature type="region of interest" description="Disordered" evidence="2">
    <location>
        <begin position="53"/>
        <end position="78"/>
    </location>
</feature>
<dbReference type="SMART" id="SM00131">
    <property type="entry name" value="KU"/>
    <property type="match status" value="1"/>
</dbReference>
<feature type="domain" description="BPTI/Kunitz inhibitor" evidence="3">
    <location>
        <begin position="1"/>
        <end position="50"/>
    </location>
</feature>
<evidence type="ECO:0000256" key="2">
    <source>
        <dbReference type="SAM" id="MobiDB-lite"/>
    </source>
</evidence>
<dbReference type="STRING" id="6184.A0A430Q042"/>
<accession>A0A430Q042</accession>
<comment type="caution">
    <text evidence="4">The sequence shown here is derived from an EMBL/GenBank/DDBJ whole genome shotgun (WGS) entry which is preliminary data.</text>
</comment>
<dbReference type="GO" id="GO:0004867">
    <property type="term" value="F:serine-type endopeptidase inhibitor activity"/>
    <property type="evidence" value="ECO:0007669"/>
    <property type="project" value="InterPro"/>
</dbReference>
<dbReference type="PROSITE" id="PS50279">
    <property type="entry name" value="BPTI_KUNITZ_2"/>
    <property type="match status" value="1"/>
</dbReference>
<proteinExistence type="predicted"/>
<evidence type="ECO:0000256" key="1">
    <source>
        <dbReference type="ARBA" id="ARBA00023157"/>
    </source>
</evidence>
<keyword evidence="1" id="KW-1015">Disulfide bond</keyword>
<dbReference type="InterPro" id="IPR050098">
    <property type="entry name" value="TFPI/VKTCI-like"/>
</dbReference>
<dbReference type="InterPro" id="IPR002223">
    <property type="entry name" value="Kunitz_BPTI"/>
</dbReference>
<dbReference type="PANTHER" id="PTHR10083:SF374">
    <property type="entry name" value="BPTI_KUNITZ INHIBITOR DOMAIN-CONTAINING PROTEIN"/>
    <property type="match status" value="1"/>
</dbReference>
<gene>
    <name evidence="4" type="ORF">DC041_0003667</name>
</gene>
<dbReference type="EMBL" id="QMKO01003597">
    <property type="protein sequence ID" value="RTG81111.1"/>
    <property type="molecule type" value="Genomic_DNA"/>
</dbReference>
<keyword evidence="5" id="KW-1185">Reference proteome</keyword>
<dbReference type="AlphaFoldDB" id="A0A430Q042"/>
<dbReference type="CDD" id="cd22593">
    <property type="entry name" value="Kunitz_conkunitzin"/>
    <property type="match status" value="1"/>
</dbReference>
<protein>
    <recommendedName>
        <fullName evidence="3">BPTI/Kunitz inhibitor domain-containing protein</fullName>
    </recommendedName>
</protein>
<organism evidence="4 5">
    <name type="scientific">Schistosoma bovis</name>
    <name type="common">Blood fluke</name>
    <dbReference type="NCBI Taxonomy" id="6184"/>
    <lineage>
        <taxon>Eukaryota</taxon>
        <taxon>Metazoa</taxon>
        <taxon>Spiralia</taxon>
        <taxon>Lophotrochozoa</taxon>
        <taxon>Platyhelminthes</taxon>
        <taxon>Trematoda</taxon>
        <taxon>Digenea</taxon>
        <taxon>Strigeidida</taxon>
        <taxon>Schistosomatoidea</taxon>
        <taxon>Schistosomatidae</taxon>
        <taxon>Schistosoma</taxon>
    </lineage>
</organism>
<dbReference type="SUPFAM" id="SSF57362">
    <property type="entry name" value="BPTI-like"/>
    <property type="match status" value="1"/>
</dbReference>
<evidence type="ECO:0000313" key="4">
    <source>
        <dbReference type="EMBL" id="RTG81111.1"/>
    </source>
</evidence>
<evidence type="ECO:0000259" key="3">
    <source>
        <dbReference type="PROSITE" id="PS50279"/>
    </source>
</evidence>
<dbReference type="Proteomes" id="UP000290809">
    <property type="component" value="Unassembled WGS sequence"/>
</dbReference>
<evidence type="ECO:0000313" key="5">
    <source>
        <dbReference type="Proteomes" id="UP000290809"/>
    </source>
</evidence>
<name>A0A430Q042_SCHBO</name>
<sequence>MRPVDAGEGDKEVHVFYYNKQEKKCMPFIYKGEGGNRNRFPTLQECEQRCVKKIGKGKPKRKPHTPSSRGMAQTDKGI</sequence>
<dbReference type="GO" id="GO:0005615">
    <property type="term" value="C:extracellular space"/>
    <property type="evidence" value="ECO:0007669"/>
    <property type="project" value="TreeGrafter"/>
</dbReference>
<reference evidence="4 5" key="1">
    <citation type="journal article" date="2019" name="PLoS Pathog.">
        <title>Genome sequence of the bovine parasite Schistosoma bovis Tanzania.</title>
        <authorList>
            <person name="Oey H."/>
            <person name="Zakrzewski M."/>
            <person name="Gobert G."/>
            <person name="Gravermann K."/>
            <person name="Stoye J."/>
            <person name="Jones M."/>
            <person name="Mcmanus D."/>
            <person name="Krause L."/>
        </authorList>
    </citation>
    <scope>NUCLEOTIDE SEQUENCE [LARGE SCALE GENOMIC DNA]</scope>
    <source>
        <strain evidence="4 5">TAN1997</strain>
    </source>
</reference>
<dbReference type="Gene3D" id="4.10.410.10">
    <property type="entry name" value="Pancreatic trypsin inhibitor Kunitz domain"/>
    <property type="match status" value="1"/>
</dbReference>
<dbReference type="Pfam" id="PF00014">
    <property type="entry name" value="Kunitz_BPTI"/>
    <property type="match status" value="1"/>
</dbReference>
<dbReference type="InterPro" id="IPR036880">
    <property type="entry name" value="Kunitz_BPTI_sf"/>
</dbReference>